<keyword evidence="3" id="KW-1003">Cell membrane</keyword>
<dbReference type="PANTHER" id="PTHR34582:SF2">
    <property type="entry name" value="UPF0702 TRANSMEMBRANE PROTEIN YDFR"/>
    <property type="match status" value="1"/>
</dbReference>
<evidence type="ECO:0000313" key="8">
    <source>
        <dbReference type="EMBL" id="MCZ8516540.1"/>
    </source>
</evidence>
<comment type="subcellular location">
    <subcellularLocation>
        <location evidence="1">Cell membrane</location>
        <topology evidence="1">Multi-pass membrane protein</topology>
    </subcellularLocation>
</comment>
<evidence type="ECO:0000256" key="5">
    <source>
        <dbReference type="ARBA" id="ARBA00022989"/>
    </source>
</evidence>
<gene>
    <name evidence="8" type="ORF">O9H85_29955</name>
</gene>
<dbReference type="RefSeq" id="WP_269885075.1">
    <property type="nucleotide sequence ID" value="NZ_JAQAGZ010000024.1"/>
</dbReference>
<dbReference type="InterPro" id="IPR007353">
    <property type="entry name" value="DUF421"/>
</dbReference>
<evidence type="ECO:0000256" key="6">
    <source>
        <dbReference type="ARBA" id="ARBA00023136"/>
    </source>
</evidence>
<keyword evidence="9" id="KW-1185">Reference proteome</keyword>
<keyword evidence="5" id="KW-1133">Transmembrane helix</keyword>
<dbReference type="Proteomes" id="UP001527882">
    <property type="component" value="Unassembled WGS sequence"/>
</dbReference>
<organism evidence="8 9">
    <name type="scientific">Paenibacillus gyeongsangnamensis</name>
    <dbReference type="NCBI Taxonomy" id="3388067"/>
    <lineage>
        <taxon>Bacteria</taxon>
        <taxon>Bacillati</taxon>
        <taxon>Bacillota</taxon>
        <taxon>Bacilli</taxon>
        <taxon>Bacillales</taxon>
        <taxon>Paenibacillaceae</taxon>
        <taxon>Paenibacillus</taxon>
    </lineage>
</organism>
<sequence>MDYLWKSALLVVSAVVLLRLAGRKSLSQTTIASTVIMFSLGEILVQPIVSTEIGATLLSVSAFLGTLVLLEYLQLKGNVLERWLSGQAVTVIENGKLLPDQLRRTKLTVDNLEMRLRTKGIVRLSDVKTATLEINGELGYELIESAQPVTAGQLQKLLDAWAAGKPLVVPAAEDSGLFKEVEEGAHNAAPPSSLN</sequence>
<dbReference type="Pfam" id="PF04239">
    <property type="entry name" value="DUF421"/>
    <property type="match status" value="1"/>
</dbReference>
<dbReference type="PANTHER" id="PTHR34582">
    <property type="entry name" value="UPF0702 TRANSMEMBRANE PROTEIN YCAP"/>
    <property type="match status" value="1"/>
</dbReference>
<reference evidence="8 9" key="1">
    <citation type="submission" date="2022-12" db="EMBL/GenBank/DDBJ databases">
        <title>Draft genome sequence of Paenibacillus sp. dW9.</title>
        <authorList>
            <person name="Choi E.-W."/>
            <person name="Kim D.-U."/>
        </authorList>
    </citation>
    <scope>NUCLEOTIDE SEQUENCE [LARGE SCALE GENOMIC DNA]</scope>
    <source>
        <strain evidence="9">dW9</strain>
    </source>
</reference>
<comment type="caution">
    <text evidence="8">The sequence shown here is derived from an EMBL/GenBank/DDBJ whole genome shotgun (WGS) entry which is preliminary data.</text>
</comment>
<evidence type="ECO:0000313" key="9">
    <source>
        <dbReference type="Proteomes" id="UP001527882"/>
    </source>
</evidence>
<proteinExistence type="inferred from homology"/>
<evidence type="ECO:0000256" key="2">
    <source>
        <dbReference type="ARBA" id="ARBA00006448"/>
    </source>
</evidence>
<name>A0ABT4QI35_9BACL</name>
<evidence type="ECO:0000256" key="4">
    <source>
        <dbReference type="ARBA" id="ARBA00022692"/>
    </source>
</evidence>
<evidence type="ECO:0000256" key="3">
    <source>
        <dbReference type="ARBA" id="ARBA00022475"/>
    </source>
</evidence>
<dbReference type="EMBL" id="JAQAGZ010000024">
    <property type="protein sequence ID" value="MCZ8516540.1"/>
    <property type="molecule type" value="Genomic_DNA"/>
</dbReference>
<keyword evidence="4" id="KW-0812">Transmembrane</keyword>
<comment type="similarity">
    <text evidence="2">Belongs to the UPF0702 family.</text>
</comment>
<evidence type="ECO:0000259" key="7">
    <source>
        <dbReference type="Pfam" id="PF04239"/>
    </source>
</evidence>
<dbReference type="Gene3D" id="3.30.240.20">
    <property type="entry name" value="bsu07140 like domains"/>
    <property type="match status" value="1"/>
</dbReference>
<keyword evidence="6" id="KW-0472">Membrane</keyword>
<feature type="domain" description="YetF C-terminal" evidence="7">
    <location>
        <begin position="78"/>
        <end position="145"/>
    </location>
</feature>
<dbReference type="InterPro" id="IPR023090">
    <property type="entry name" value="UPF0702_alpha/beta_dom_sf"/>
</dbReference>
<evidence type="ECO:0000256" key="1">
    <source>
        <dbReference type="ARBA" id="ARBA00004651"/>
    </source>
</evidence>
<protein>
    <submittedName>
        <fullName evidence="8">DUF421 domain-containing protein</fullName>
    </submittedName>
</protein>
<accession>A0ABT4QI35</accession>